<dbReference type="InterPro" id="IPR007208">
    <property type="entry name" value="MrpF/PhaF-like"/>
</dbReference>
<keyword evidence="6 8" id="KW-1133">Transmembrane helix</keyword>
<dbReference type="STRING" id="338963.Pcar_2617"/>
<protein>
    <submittedName>
        <fullName evidence="9">Sodium/proton antiporter complex Mrp, protein F</fullName>
    </submittedName>
</protein>
<gene>
    <name evidence="9" type="primary">mrpF</name>
    <name evidence="9" type="ordered locus">Pcar_2617</name>
</gene>
<dbReference type="PANTHER" id="PTHR34702:SF1">
    <property type="entry name" value="NA(+)_H(+) ANTIPORTER SUBUNIT F"/>
    <property type="match status" value="1"/>
</dbReference>
<reference evidence="10" key="1">
    <citation type="submission" date="2005-10" db="EMBL/GenBank/DDBJ databases">
        <title>Complete sequence of Pelobacter carbinolicus DSM 2380.</title>
        <authorList>
            <person name="Copeland A."/>
            <person name="Lucas S."/>
            <person name="Lapidus A."/>
            <person name="Barry K."/>
            <person name="Detter J.C."/>
            <person name="Glavina T."/>
            <person name="Hammon N."/>
            <person name="Israni S."/>
            <person name="Pitluck S."/>
            <person name="Chertkov O."/>
            <person name="Schmutz J."/>
            <person name="Larimer F."/>
            <person name="Land M."/>
            <person name="Kyrpides N."/>
            <person name="Ivanova N."/>
            <person name="Richardson P."/>
        </authorList>
    </citation>
    <scope>NUCLEOTIDE SEQUENCE [LARGE SCALE GENOMIC DNA]</scope>
    <source>
        <strain evidence="10">DSM 2380 / NBRC 103641 / GraBd1</strain>
    </source>
</reference>
<reference evidence="9 10" key="2">
    <citation type="journal article" date="2012" name="BMC Genomics">
        <title>The genome of Pelobacter carbinolicus reveals surprising metabolic capabilities and physiological features.</title>
        <authorList>
            <person name="Aklujkar M."/>
            <person name="Haveman S.A."/>
            <person name="Didonato R.Jr."/>
            <person name="Chertkov O."/>
            <person name="Han C.S."/>
            <person name="Land M.L."/>
            <person name="Brown P."/>
            <person name="Lovley D.R."/>
        </authorList>
    </citation>
    <scope>NUCLEOTIDE SEQUENCE [LARGE SCALE GENOMIC DNA]</scope>
    <source>
        <strain evidence="10">DSM 2380 / NBRC 103641 / GraBd1</strain>
    </source>
</reference>
<evidence type="ECO:0000256" key="5">
    <source>
        <dbReference type="ARBA" id="ARBA00022692"/>
    </source>
</evidence>
<dbReference type="RefSeq" id="WP_011342394.1">
    <property type="nucleotide sequence ID" value="NC_007498.2"/>
</dbReference>
<dbReference type="eggNOG" id="COG2212">
    <property type="taxonomic scope" value="Bacteria"/>
</dbReference>
<dbReference type="KEGG" id="pca:Pcar_2617"/>
<dbReference type="AlphaFoldDB" id="Q3A1A2"/>
<evidence type="ECO:0000256" key="1">
    <source>
        <dbReference type="ARBA" id="ARBA00004651"/>
    </source>
</evidence>
<feature type="transmembrane region" description="Helical" evidence="8">
    <location>
        <begin position="55"/>
        <end position="75"/>
    </location>
</feature>
<accession>Q3A1A2</accession>
<keyword evidence="4" id="KW-1003">Cell membrane</keyword>
<organism evidence="9 10">
    <name type="scientific">Syntrophotalea carbinolica (strain DSM 2380 / NBRC 103641 / GraBd1)</name>
    <name type="common">Pelobacter carbinolicus</name>
    <dbReference type="NCBI Taxonomy" id="338963"/>
    <lineage>
        <taxon>Bacteria</taxon>
        <taxon>Pseudomonadati</taxon>
        <taxon>Thermodesulfobacteriota</taxon>
        <taxon>Desulfuromonadia</taxon>
        <taxon>Desulfuromonadales</taxon>
        <taxon>Syntrophotaleaceae</taxon>
        <taxon>Syntrophotalea</taxon>
    </lineage>
</organism>
<evidence type="ECO:0000256" key="7">
    <source>
        <dbReference type="ARBA" id="ARBA00023136"/>
    </source>
</evidence>
<evidence type="ECO:0000256" key="2">
    <source>
        <dbReference type="ARBA" id="ARBA00009212"/>
    </source>
</evidence>
<dbReference type="Pfam" id="PF04066">
    <property type="entry name" value="MrpF_PhaF"/>
    <property type="match status" value="1"/>
</dbReference>
<evidence type="ECO:0000256" key="8">
    <source>
        <dbReference type="SAM" id="Phobius"/>
    </source>
</evidence>
<evidence type="ECO:0000256" key="4">
    <source>
        <dbReference type="ARBA" id="ARBA00022475"/>
    </source>
</evidence>
<dbReference type="PANTHER" id="PTHR34702">
    <property type="entry name" value="NA(+)/H(+) ANTIPORTER SUBUNIT F1"/>
    <property type="match status" value="1"/>
</dbReference>
<proteinExistence type="inferred from homology"/>
<feature type="transmembrane region" description="Helical" evidence="8">
    <location>
        <begin position="30"/>
        <end position="50"/>
    </location>
</feature>
<evidence type="ECO:0000313" key="9">
    <source>
        <dbReference type="EMBL" id="ABA89855.1"/>
    </source>
</evidence>
<dbReference type="HOGENOM" id="CLU_125825_1_2_7"/>
<sequence length="90" mass="9663">MMGWLVVPVLVCVGLGVVRFVRGPYDADRIVAVDMLFSAAVALCVLAALVTRRVLYLDIAIGVVLIGFVATLAWARLVEMRGMPSKGSRS</sequence>
<dbReference type="EMBL" id="CP000142">
    <property type="protein sequence ID" value="ABA89855.1"/>
    <property type="molecule type" value="Genomic_DNA"/>
</dbReference>
<comment type="similarity">
    <text evidence="2">Belongs to the CPA3 antiporters (TC 2.A.63) subunit F family.</text>
</comment>
<comment type="subcellular location">
    <subcellularLocation>
        <location evidence="1">Cell membrane</location>
        <topology evidence="1">Multi-pass membrane protein</topology>
    </subcellularLocation>
</comment>
<keyword evidence="10" id="KW-1185">Reference proteome</keyword>
<evidence type="ECO:0000313" key="10">
    <source>
        <dbReference type="Proteomes" id="UP000002534"/>
    </source>
</evidence>
<dbReference type="GO" id="GO:0015385">
    <property type="term" value="F:sodium:proton antiporter activity"/>
    <property type="evidence" value="ECO:0007669"/>
    <property type="project" value="TreeGrafter"/>
</dbReference>
<keyword evidence="5 8" id="KW-0812">Transmembrane</keyword>
<dbReference type="Proteomes" id="UP000002534">
    <property type="component" value="Chromosome"/>
</dbReference>
<keyword evidence="7 8" id="KW-0472">Membrane</keyword>
<dbReference type="OrthoDB" id="9800226at2"/>
<evidence type="ECO:0000256" key="6">
    <source>
        <dbReference type="ARBA" id="ARBA00022989"/>
    </source>
</evidence>
<evidence type="ECO:0000256" key="3">
    <source>
        <dbReference type="ARBA" id="ARBA00022448"/>
    </source>
</evidence>
<keyword evidence="3" id="KW-0813">Transport</keyword>
<name>Q3A1A2_SYNC1</name>
<dbReference type="GO" id="GO:0005886">
    <property type="term" value="C:plasma membrane"/>
    <property type="evidence" value="ECO:0007669"/>
    <property type="project" value="UniProtKB-SubCell"/>
</dbReference>